<keyword evidence="3" id="KW-1185">Reference proteome</keyword>
<dbReference type="AlphaFoldDB" id="A0A1V6TXH9"/>
<dbReference type="Proteomes" id="UP000191342">
    <property type="component" value="Unassembled WGS sequence"/>
</dbReference>
<evidence type="ECO:0000313" key="2">
    <source>
        <dbReference type="EMBL" id="OQE31045.1"/>
    </source>
</evidence>
<feature type="compositionally biased region" description="Low complexity" evidence="1">
    <location>
        <begin position="101"/>
        <end position="111"/>
    </location>
</feature>
<gene>
    <name evidence="2" type="ORF">PENFLA_c002G02970</name>
</gene>
<proteinExistence type="predicted"/>
<feature type="region of interest" description="Disordered" evidence="1">
    <location>
        <begin position="78"/>
        <end position="111"/>
    </location>
</feature>
<accession>A0A1V6TXH9</accession>
<protein>
    <submittedName>
        <fullName evidence="2">Uncharacterized protein</fullName>
    </submittedName>
</protein>
<dbReference type="EMBL" id="MLQL01000002">
    <property type="protein sequence ID" value="OQE31045.1"/>
    <property type="molecule type" value="Genomic_DNA"/>
</dbReference>
<reference evidence="3" key="1">
    <citation type="journal article" date="2017" name="Nat. Microbiol.">
        <title>Global analysis of biosynthetic gene clusters reveals vast potential of secondary metabolite production in Penicillium species.</title>
        <authorList>
            <person name="Nielsen J.C."/>
            <person name="Grijseels S."/>
            <person name="Prigent S."/>
            <person name="Ji B."/>
            <person name="Dainat J."/>
            <person name="Nielsen K.F."/>
            <person name="Frisvad J.C."/>
            <person name="Workman M."/>
            <person name="Nielsen J."/>
        </authorList>
    </citation>
    <scope>NUCLEOTIDE SEQUENCE [LARGE SCALE GENOMIC DNA]</scope>
    <source>
        <strain evidence="3">IBT 14082</strain>
    </source>
</reference>
<sequence>MSSTHKQEKTANPVKALGLTPSQAEHLLLGYLCMQKPEANESSRQIDWKKLAELSNFTPSSAKTVFTKARRRLEKWEEKRTAGTAYKGSDEADEAEKDAATETALADNGQN</sequence>
<dbReference type="OrthoDB" id="5403747at2759"/>
<organism evidence="2 3">
    <name type="scientific">Penicillium flavigenum</name>
    <dbReference type="NCBI Taxonomy" id="254877"/>
    <lineage>
        <taxon>Eukaryota</taxon>
        <taxon>Fungi</taxon>
        <taxon>Dikarya</taxon>
        <taxon>Ascomycota</taxon>
        <taxon>Pezizomycotina</taxon>
        <taxon>Eurotiomycetes</taxon>
        <taxon>Eurotiomycetidae</taxon>
        <taxon>Eurotiales</taxon>
        <taxon>Aspergillaceae</taxon>
        <taxon>Penicillium</taxon>
    </lineage>
</organism>
<evidence type="ECO:0000256" key="1">
    <source>
        <dbReference type="SAM" id="MobiDB-lite"/>
    </source>
</evidence>
<comment type="caution">
    <text evidence="2">The sequence shown here is derived from an EMBL/GenBank/DDBJ whole genome shotgun (WGS) entry which is preliminary data.</text>
</comment>
<name>A0A1V6TXH9_9EURO</name>
<evidence type="ECO:0000313" key="3">
    <source>
        <dbReference type="Proteomes" id="UP000191342"/>
    </source>
</evidence>